<organism evidence="9 10">
    <name type="scientific">Penaeus vannamei</name>
    <name type="common">Whiteleg shrimp</name>
    <name type="synonym">Litopenaeus vannamei</name>
    <dbReference type="NCBI Taxonomy" id="6689"/>
    <lineage>
        <taxon>Eukaryota</taxon>
        <taxon>Metazoa</taxon>
        <taxon>Ecdysozoa</taxon>
        <taxon>Arthropoda</taxon>
        <taxon>Crustacea</taxon>
        <taxon>Multicrustacea</taxon>
        <taxon>Malacostraca</taxon>
        <taxon>Eumalacostraca</taxon>
        <taxon>Eucarida</taxon>
        <taxon>Decapoda</taxon>
        <taxon>Dendrobranchiata</taxon>
        <taxon>Penaeoidea</taxon>
        <taxon>Penaeidae</taxon>
        <taxon>Penaeus</taxon>
    </lineage>
</organism>
<evidence type="ECO:0000256" key="6">
    <source>
        <dbReference type="RuleBase" id="RU000682"/>
    </source>
</evidence>
<dbReference type="InterPro" id="IPR001356">
    <property type="entry name" value="HD"/>
</dbReference>
<feature type="region of interest" description="Disordered" evidence="7">
    <location>
        <begin position="297"/>
        <end position="351"/>
    </location>
</feature>
<evidence type="ECO:0000256" key="7">
    <source>
        <dbReference type="SAM" id="MobiDB-lite"/>
    </source>
</evidence>
<dbReference type="AlphaFoldDB" id="A0A423U9Z1"/>
<dbReference type="Proteomes" id="UP000283509">
    <property type="component" value="Unassembled WGS sequence"/>
</dbReference>
<dbReference type="InterPro" id="IPR017970">
    <property type="entry name" value="Homeobox_CS"/>
</dbReference>
<dbReference type="OrthoDB" id="6159439at2759"/>
<dbReference type="SUPFAM" id="SSF46689">
    <property type="entry name" value="Homeodomain-like"/>
    <property type="match status" value="1"/>
</dbReference>
<feature type="region of interest" description="Disordered" evidence="7">
    <location>
        <begin position="136"/>
        <end position="217"/>
    </location>
</feature>
<feature type="compositionally biased region" description="Basic and acidic residues" evidence="7">
    <location>
        <begin position="154"/>
        <end position="166"/>
    </location>
</feature>
<feature type="region of interest" description="Disordered" evidence="7">
    <location>
        <begin position="97"/>
        <end position="122"/>
    </location>
</feature>
<evidence type="ECO:0000259" key="8">
    <source>
        <dbReference type="PROSITE" id="PS50071"/>
    </source>
</evidence>
<dbReference type="InterPro" id="IPR020479">
    <property type="entry name" value="HD_metazoa"/>
</dbReference>
<dbReference type="PROSITE" id="PS00027">
    <property type="entry name" value="HOMEOBOX_1"/>
    <property type="match status" value="1"/>
</dbReference>
<evidence type="ECO:0000256" key="3">
    <source>
        <dbReference type="ARBA" id="ARBA00023155"/>
    </source>
</evidence>
<dbReference type="InterPro" id="IPR050848">
    <property type="entry name" value="Homeobox_TF"/>
</dbReference>
<dbReference type="PROSITE" id="PS50071">
    <property type="entry name" value="HOMEOBOX_2"/>
    <property type="match status" value="1"/>
</dbReference>
<dbReference type="GO" id="GO:0003677">
    <property type="term" value="F:DNA binding"/>
    <property type="evidence" value="ECO:0007669"/>
    <property type="project" value="UniProtKB-UniRule"/>
</dbReference>
<feature type="compositionally biased region" description="Acidic residues" evidence="7">
    <location>
        <begin position="167"/>
        <end position="185"/>
    </location>
</feature>
<evidence type="ECO:0000256" key="2">
    <source>
        <dbReference type="ARBA" id="ARBA00023125"/>
    </source>
</evidence>
<keyword evidence="10" id="KW-1185">Reference proteome</keyword>
<sequence>MIELVGGVGFPESGAIGRLGGEGGAYGRVGGARRRPSQTGGERGERKNSFSQSSASAVTVTLCGYAVDLPIHPLDILVAKMTVEVCTRVGVRVSATPGAMKDESQPGGGTSPAHETSEAPTPRPKFMITDILAQHKPPTPAHSECSAPPTPTIEEPKDLSLTRPHPEDEDIDLEGDASHDEDDPDSHETENNEGCSDGSGPPPLKKQRKARTAFTDNQLQTLEKSFERQKYLSVQDRMELAAKLNLTDTQVKTWYQNRRTKWKRQTAVGLELLAEAGNYAAKPLAYRLYPPGLPILPPVPAPPSATPSDPRRSDRRPSDPKRSALSSATTPSATRSSARTSAPKPCGRRPDVLVPGLLHVRRLDPGRLLPHRHGLPALLPPHLPPLLLRLPLAPLLGAPRSPLLAALLPGGGHVAGVARPPSRSLDPRLARPSRRGSARSLILILLMLKHSTKLSHSIPIIPTCNGM</sequence>
<dbReference type="PRINTS" id="PR00024">
    <property type="entry name" value="HOMEOBOX"/>
</dbReference>
<dbReference type="CDD" id="cd00086">
    <property type="entry name" value="homeodomain"/>
    <property type="match status" value="1"/>
</dbReference>
<dbReference type="PANTHER" id="PTHR24333:SF5">
    <property type="entry name" value="VENT HOMEOBOX"/>
    <property type="match status" value="1"/>
</dbReference>
<dbReference type="Gene3D" id="1.10.10.60">
    <property type="entry name" value="Homeodomain-like"/>
    <property type="match status" value="1"/>
</dbReference>
<accession>A0A423U9Z1</accession>
<feature type="compositionally biased region" description="Basic and acidic residues" evidence="7">
    <location>
        <begin position="309"/>
        <end position="322"/>
    </location>
</feature>
<dbReference type="EMBL" id="QCYY01000256">
    <property type="protein sequence ID" value="ROT85534.1"/>
    <property type="molecule type" value="Genomic_DNA"/>
</dbReference>
<keyword evidence="3 5" id="KW-0371">Homeobox</keyword>
<keyword evidence="4 5" id="KW-0539">Nucleus</keyword>
<dbReference type="GO" id="GO:0000981">
    <property type="term" value="F:DNA-binding transcription factor activity, RNA polymerase II-specific"/>
    <property type="evidence" value="ECO:0007669"/>
    <property type="project" value="InterPro"/>
</dbReference>
<reference evidence="9 10" key="2">
    <citation type="submission" date="2019-01" db="EMBL/GenBank/DDBJ databases">
        <title>The decoding of complex shrimp genome reveals the adaptation for benthos swimmer, frequently molting mechanism and breeding impact on genome.</title>
        <authorList>
            <person name="Sun Y."/>
            <person name="Gao Y."/>
            <person name="Yu Y."/>
        </authorList>
    </citation>
    <scope>NUCLEOTIDE SEQUENCE [LARGE SCALE GENOMIC DNA]</scope>
    <source>
        <tissue evidence="9">Muscle</tissue>
    </source>
</reference>
<name>A0A423U9Z1_PENVA</name>
<evidence type="ECO:0000313" key="10">
    <source>
        <dbReference type="Proteomes" id="UP000283509"/>
    </source>
</evidence>
<dbReference type="SMART" id="SM00389">
    <property type="entry name" value="HOX"/>
    <property type="match status" value="1"/>
</dbReference>
<protein>
    <submittedName>
        <fullName evidence="9">Putative homeobox protein B-H1-like</fullName>
    </submittedName>
</protein>
<evidence type="ECO:0000256" key="5">
    <source>
        <dbReference type="PROSITE-ProRule" id="PRU00108"/>
    </source>
</evidence>
<gene>
    <name evidence="9" type="ORF">C7M84_012294</name>
</gene>
<comment type="subcellular location">
    <subcellularLocation>
        <location evidence="1 5 6">Nucleus</location>
    </subcellularLocation>
</comment>
<keyword evidence="2 5" id="KW-0238">DNA-binding</keyword>
<dbReference type="PANTHER" id="PTHR24333">
    <property type="entry name" value="HOMEO BOX HB9 LIKE A-RELATED"/>
    <property type="match status" value="1"/>
</dbReference>
<proteinExistence type="predicted"/>
<evidence type="ECO:0000256" key="1">
    <source>
        <dbReference type="ARBA" id="ARBA00004123"/>
    </source>
</evidence>
<evidence type="ECO:0000256" key="4">
    <source>
        <dbReference type="ARBA" id="ARBA00023242"/>
    </source>
</evidence>
<comment type="caution">
    <text evidence="9">The sequence shown here is derived from an EMBL/GenBank/DDBJ whole genome shotgun (WGS) entry which is preliminary data.</text>
</comment>
<dbReference type="InterPro" id="IPR009057">
    <property type="entry name" value="Homeodomain-like_sf"/>
</dbReference>
<evidence type="ECO:0000313" key="9">
    <source>
        <dbReference type="EMBL" id="ROT85534.1"/>
    </source>
</evidence>
<feature type="compositionally biased region" description="Low complexity" evidence="7">
    <location>
        <begin position="323"/>
        <end position="342"/>
    </location>
</feature>
<dbReference type="GO" id="GO:0005634">
    <property type="term" value="C:nucleus"/>
    <property type="evidence" value="ECO:0007669"/>
    <property type="project" value="UniProtKB-SubCell"/>
</dbReference>
<feature type="compositionally biased region" description="Gly residues" evidence="7">
    <location>
        <begin position="21"/>
        <end position="30"/>
    </location>
</feature>
<feature type="region of interest" description="Disordered" evidence="7">
    <location>
        <begin position="21"/>
        <end position="53"/>
    </location>
</feature>
<reference evidence="9 10" key="1">
    <citation type="submission" date="2018-04" db="EMBL/GenBank/DDBJ databases">
        <authorList>
            <person name="Zhang X."/>
            <person name="Yuan J."/>
            <person name="Li F."/>
            <person name="Xiang J."/>
        </authorList>
    </citation>
    <scope>NUCLEOTIDE SEQUENCE [LARGE SCALE GENOMIC DNA]</scope>
    <source>
        <tissue evidence="9">Muscle</tissue>
    </source>
</reference>
<feature type="DNA-binding region" description="Homeobox" evidence="5">
    <location>
        <begin position="207"/>
        <end position="266"/>
    </location>
</feature>
<feature type="domain" description="Homeobox" evidence="8">
    <location>
        <begin position="205"/>
        <end position="265"/>
    </location>
</feature>
<dbReference type="Pfam" id="PF00046">
    <property type="entry name" value="Homeodomain"/>
    <property type="match status" value="1"/>
</dbReference>